<evidence type="ECO:0000256" key="8">
    <source>
        <dbReference type="SAM" id="Phobius"/>
    </source>
</evidence>
<comment type="caution">
    <text evidence="10">The sequence shown here is derived from an EMBL/GenBank/DDBJ whole genome shotgun (WGS) entry which is preliminary data.</text>
</comment>
<evidence type="ECO:0000313" key="10">
    <source>
        <dbReference type="EMBL" id="TMQ69598.1"/>
    </source>
</evidence>
<dbReference type="GO" id="GO:0015528">
    <property type="term" value="F:lactose:proton symporter activity"/>
    <property type="evidence" value="ECO:0007669"/>
    <property type="project" value="TreeGrafter"/>
</dbReference>
<dbReference type="GO" id="GO:0005886">
    <property type="term" value="C:plasma membrane"/>
    <property type="evidence" value="ECO:0007669"/>
    <property type="project" value="UniProtKB-SubCell"/>
</dbReference>
<dbReference type="AlphaFoldDB" id="A0A538U159"/>
<evidence type="ECO:0000256" key="2">
    <source>
        <dbReference type="ARBA" id="ARBA00022448"/>
    </source>
</evidence>
<feature type="transmembrane region" description="Helical" evidence="8">
    <location>
        <begin position="128"/>
        <end position="146"/>
    </location>
</feature>
<dbReference type="GO" id="GO:0030395">
    <property type="term" value="F:lactose binding"/>
    <property type="evidence" value="ECO:0007669"/>
    <property type="project" value="TreeGrafter"/>
</dbReference>
<gene>
    <name evidence="10" type="ORF">E6K80_11140</name>
</gene>
<evidence type="ECO:0000256" key="4">
    <source>
        <dbReference type="ARBA" id="ARBA00022519"/>
    </source>
</evidence>
<sequence>MFVVYGPLVVLTGLGAWALLRLPPVRASSMSGRAARSRSGAADRALAGLSPAIILGVLRTPRLGVFFVASVVVWTSHAALQGFISLRVKELGGDATAIAATWSLGAVIEVFLMSGFPALARRFGAERLIVIGAIAFAIRALVSAIVDSPTVIVLASAFGG</sequence>
<evidence type="ECO:0000313" key="11">
    <source>
        <dbReference type="Proteomes" id="UP000319836"/>
    </source>
</evidence>
<dbReference type="Gene3D" id="1.20.1250.20">
    <property type="entry name" value="MFS general substrate transporter like domains"/>
    <property type="match status" value="1"/>
</dbReference>
<feature type="domain" description="Major facilitator superfamily associated" evidence="9">
    <location>
        <begin position="52"/>
        <end position="158"/>
    </location>
</feature>
<keyword evidence="4" id="KW-0997">Cell inner membrane</keyword>
<dbReference type="EMBL" id="VBPA01000284">
    <property type="protein sequence ID" value="TMQ69598.1"/>
    <property type="molecule type" value="Genomic_DNA"/>
</dbReference>
<dbReference type="PANTHER" id="PTHR23522">
    <property type="entry name" value="BLL5896 PROTEIN"/>
    <property type="match status" value="1"/>
</dbReference>
<protein>
    <recommendedName>
        <fullName evidence="9">Major facilitator superfamily associated domain-containing protein</fullName>
    </recommendedName>
</protein>
<reference evidence="10 11" key="1">
    <citation type="journal article" date="2019" name="Nat. Microbiol.">
        <title>Mediterranean grassland soil C-N compound turnover is dependent on rainfall and depth, and is mediated by genomically divergent microorganisms.</title>
        <authorList>
            <person name="Diamond S."/>
            <person name="Andeer P.F."/>
            <person name="Li Z."/>
            <person name="Crits-Christoph A."/>
            <person name="Burstein D."/>
            <person name="Anantharaman K."/>
            <person name="Lane K.R."/>
            <person name="Thomas B.C."/>
            <person name="Pan C."/>
            <person name="Northen T.R."/>
            <person name="Banfield J.F."/>
        </authorList>
    </citation>
    <scope>NUCLEOTIDE SEQUENCE [LARGE SCALE GENOMIC DNA]</scope>
    <source>
        <strain evidence="10">WS_10</strain>
    </source>
</reference>
<proteinExistence type="predicted"/>
<feature type="transmembrane region" description="Helical" evidence="8">
    <location>
        <begin position="37"/>
        <end position="58"/>
    </location>
</feature>
<organism evidence="10 11">
    <name type="scientific">Eiseniibacteriota bacterium</name>
    <dbReference type="NCBI Taxonomy" id="2212470"/>
    <lineage>
        <taxon>Bacteria</taxon>
        <taxon>Candidatus Eiseniibacteriota</taxon>
    </lineage>
</organism>
<evidence type="ECO:0000256" key="5">
    <source>
        <dbReference type="ARBA" id="ARBA00022692"/>
    </source>
</evidence>
<keyword evidence="7 8" id="KW-0472">Membrane</keyword>
<keyword evidence="5 8" id="KW-0812">Transmembrane</keyword>
<accession>A0A538U159</accession>
<evidence type="ECO:0000256" key="3">
    <source>
        <dbReference type="ARBA" id="ARBA00022475"/>
    </source>
</evidence>
<keyword evidence="6 8" id="KW-1133">Transmembrane helix</keyword>
<dbReference type="InterPro" id="IPR036259">
    <property type="entry name" value="MFS_trans_sf"/>
</dbReference>
<dbReference type="PANTHER" id="PTHR23522:SF10">
    <property type="entry name" value="3-PHENYLPROPIONIC ACID TRANSPORTER-RELATED"/>
    <property type="match status" value="1"/>
</dbReference>
<evidence type="ECO:0000259" key="9">
    <source>
        <dbReference type="Pfam" id="PF12832"/>
    </source>
</evidence>
<dbReference type="InterPro" id="IPR024989">
    <property type="entry name" value="MFS_assoc_dom"/>
</dbReference>
<dbReference type="SUPFAM" id="SSF103473">
    <property type="entry name" value="MFS general substrate transporter"/>
    <property type="match status" value="1"/>
</dbReference>
<dbReference type="Pfam" id="PF12832">
    <property type="entry name" value="MFS_1_like"/>
    <property type="match status" value="1"/>
</dbReference>
<evidence type="ECO:0000256" key="7">
    <source>
        <dbReference type="ARBA" id="ARBA00023136"/>
    </source>
</evidence>
<keyword evidence="2" id="KW-0813">Transport</keyword>
<evidence type="ECO:0000256" key="1">
    <source>
        <dbReference type="ARBA" id="ARBA00004429"/>
    </source>
</evidence>
<name>A0A538U159_UNCEI</name>
<keyword evidence="3" id="KW-1003">Cell membrane</keyword>
<feature type="transmembrane region" description="Helical" evidence="8">
    <location>
        <begin position="65"/>
        <end position="84"/>
    </location>
</feature>
<comment type="subcellular location">
    <subcellularLocation>
        <location evidence="1">Cell inner membrane</location>
        <topology evidence="1">Multi-pass membrane protein</topology>
    </subcellularLocation>
</comment>
<dbReference type="Proteomes" id="UP000319836">
    <property type="component" value="Unassembled WGS sequence"/>
</dbReference>
<feature type="transmembrane region" description="Helical" evidence="8">
    <location>
        <begin position="96"/>
        <end position="116"/>
    </location>
</feature>
<evidence type="ECO:0000256" key="6">
    <source>
        <dbReference type="ARBA" id="ARBA00022989"/>
    </source>
</evidence>
<feature type="non-terminal residue" evidence="10">
    <location>
        <position position="160"/>
    </location>
</feature>